<name>A0A926HNE5_9FIRM</name>
<evidence type="ECO:0000313" key="5">
    <source>
        <dbReference type="Proteomes" id="UP000654279"/>
    </source>
</evidence>
<comment type="catalytic activity">
    <reaction evidence="2">
        <text>cytidine(34) in elongator tRNA(Met) + acetate + ATP = N(4)-acetylcytidine(34) in elongator tRNA(Met) + AMP + diphosphate</text>
        <dbReference type="Rhea" id="RHEA:58144"/>
        <dbReference type="Rhea" id="RHEA-COMP:10693"/>
        <dbReference type="Rhea" id="RHEA-COMP:10694"/>
        <dbReference type="ChEBI" id="CHEBI:30089"/>
        <dbReference type="ChEBI" id="CHEBI:30616"/>
        <dbReference type="ChEBI" id="CHEBI:33019"/>
        <dbReference type="ChEBI" id="CHEBI:74900"/>
        <dbReference type="ChEBI" id="CHEBI:82748"/>
        <dbReference type="ChEBI" id="CHEBI:456215"/>
    </reaction>
</comment>
<gene>
    <name evidence="2" type="primary">tmcAL</name>
    <name evidence="4" type="ORF">H8699_06415</name>
</gene>
<accession>A0A926HNE5</accession>
<dbReference type="SUPFAM" id="SSF52374">
    <property type="entry name" value="Nucleotidylyl transferase"/>
    <property type="match status" value="1"/>
</dbReference>
<protein>
    <recommendedName>
        <fullName evidence="2">tRNA(Met) cytidine acetate ligase</fullName>
        <ecNumber evidence="2">6.3.4.-</ecNumber>
    </recommendedName>
</protein>
<dbReference type="PANTHER" id="PTHR37825:SF1">
    <property type="entry name" value="TRNA(MET) CYTIDINE ACETATE LIGASE"/>
    <property type="match status" value="1"/>
</dbReference>
<feature type="binding site" evidence="2">
    <location>
        <position position="102"/>
    </location>
    <ligand>
        <name>ATP</name>
        <dbReference type="ChEBI" id="CHEBI:30616"/>
    </ligand>
</feature>
<feature type="binding site" evidence="2">
    <location>
        <position position="183"/>
    </location>
    <ligand>
        <name>ATP</name>
        <dbReference type="ChEBI" id="CHEBI:30616"/>
    </ligand>
</feature>
<dbReference type="PANTHER" id="PTHR37825">
    <property type="entry name" value="TRNA(MET) CYTIDINE ACETATE LIGASE"/>
    <property type="match status" value="1"/>
</dbReference>
<keyword evidence="5" id="KW-1185">Reference proteome</keyword>
<dbReference type="InterPro" id="IPR014729">
    <property type="entry name" value="Rossmann-like_a/b/a_fold"/>
</dbReference>
<dbReference type="GO" id="GO:0016879">
    <property type="term" value="F:ligase activity, forming carbon-nitrogen bonds"/>
    <property type="evidence" value="ECO:0007669"/>
    <property type="project" value="UniProtKB-UniRule"/>
</dbReference>
<dbReference type="EMBL" id="JACRSO010000002">
    <property type="protein sequence ID" value="MBC8529056.1"/>
    <property type="molecule type" value="Genomic_DNA"/>
</dbReference>
<dbReference type="GO" id="GO:0005737">
    <property type="term" value="C:cytoplasm"/>
    <property type="evidence" value="ECO:0007669"/>
    <property type="project" value="UniProtKB-SubCell"/>
</dbReference>
<evidence type="ECO:0000256" key="1">
    <source>
        <dbReference type="ARBA" id="ARBA00022694"/>
    </source>
</evidence>
<dbReference type="GO" id="GO:0006400">
    <property type="term" value="P:tRNA modification"/>
    <property type="evidence" value="ECO:0007669"/>
    <property type="project" value="UniProtKB-UniRule"/>
</dbReference>
<feature type="coiled-coil region" evidence="3">
    <location>
        <begin position="108"/>
        <end position="135"/>
    </location>
</feature>
<dbReference type="HAMAP" id="MF_01539">
    <property type="entry name" value="TmcAL"/>
    <property type="match status" value="1"/>
</dbReference>
<feature type="binding site" evidence="2">
    <location>
        <position position="158"/>
    </location>
    <ligand>
        <name>ATP</name>
        <dbReference type="ChEBI" id="CHEBI:30616"/>
    </ligand>
</feature>
<evidence type="ECO:0000313" key="4">
    <source>
        <dbReference type="EMBL" id="MBC8529056.1"/>
    </source>
</evidence>
<keyword evidence="1 2" id="KW-0819">tRNA processing</keyword>
<reference evidence="4" key="1">
    <citation type="submission" date="2020-08" db="EMBL/GenBank/DDBJ databases">
        <title>Genome public.</title>
        <authorList>
            <person name="Liu C."/>
            <person name="Sun Q."/>
        </authorList>
    </citation>
    <scope>NUCLEOTIDE SEQUENCE</scope>
    <source>
        <strain evidence="4">NSJ-44</strain>
    </source>
</reference>
<proteinExistence type="inferred from homology"/>
<comment type="similarity">
    <text evidence="2">Belongs to the TmcAL family.</text>
</comment>
<dbReference type="EC" id="6.3.4.-" evidence="2"/>
<keyword evidence="2" id="KW-0436">Ligase</keyword>
<keyword evidence="2" id="KW-0547">Nucleotide-binding</keyword>
<keyword evidence="2" id="KW-0694">RNA-binding</keyword>
<evidence type="ECO:0000256" key="3">
    <source>
        <dbReference type="SAM" id="Coils"/>
    </source>
</evidence>
<keyword evidence="2" id="KW-0820">tRNA-binding</keyword>
<comment type="caution">
    <text evidence="2">Lacks conserved residue(s) required for the propagation of feature annotation.</text>
</comment>
<comment type="caution">
    <text evidence="4">The sequence shown here is derived from an EMBL/GenBank/DDBJ whole genome shotgun (WGS) entry which is preliminary data.</text>
</comment>
<dbReference type="NCBIfam" id="NF010191">
    <property type="entry name" value="PRK13670.1"/>
    <property type="match status" value="1"/>
</dbReference>
<comment type="function">
    <text evidence="2">Catalyzes the formation of N(4)-acetylcytidine (ac(4)C) at the wobble position of elongator tRNA(Met), using acetate and ATP as substrates. First activates an acetate ion to form acetyladenylate (Ac-AMP) and then transfers the acetyl group to tRNA to form ac(4)C34.</text>
</comment>
<dbReference type="AlphaFoldDB" id="A0A926HNE5"/>
<keyword evidence="3" id="KW-0175">Coiled coil</keyword>
<evidence type="ECO:0000256" key="2">
    <source>
        <dbReference type="HAMAP-Rule" id="MF_01539"/>
    </source>
</evidence>
<dbReference type="InterPro" id="IPR008513">
    <property type="entry name" value="tRNA(Met)_cyd_acetate_ligase"/>
</dbReference>
<feature type="binding site" evidence="2">
    <location>
        <begin position="7"/>
        <end position="20"/>
    </location>
    <ligand>
        <name>ATP</name>
        <dbReference type="ChEBI" id="CHEBI:30616"/>
    </ligand>
</feature>
<dbReference type="GO" id="GO:0005524">
    <property type="term" value="F:ATP binding"/>
    <property type="evidence" value="ECO:0007669"/>
    <property type="project" value="UniProtKB-KW"/>
</dbReference>
<sequence>MRVTGIVAEYNPFHNGHLYHLELGRTLTDADYTVAIMSGNFVQRGEPALVDKWLRAKMALEQGVDLVLELPVGYALAPAEDFAYGAIATLDACGVVTDLVFGSECGDLSSLQVTAQRALNENEQERATIRRYLDEGLSHPQARAMAYGDDAGPLASPNDILGVEYLKALTRLKSPIRPHTILRTKGYHDPALHGAIASATAIRHGIDTGDDAWRTAMPKAAAARIASAWQRGDSPMRTQVLSTLALGALRRCSPEELARIGEVTEGLENRIARSAAQADTLAEFYALCKTRRYPLSRLRRIAMKAMLGIHGVSHLSPPAYIRVLGLRTDAAPLLKRLQENARLPIITQPGRQLGTLPYPAQVRLRQDFRASDLYVLGLTSLPKRKGGRDYTQPLVILK</sequence>
<keyword evidence="2" id="KW-0963">Cytoplasm</keyword>
<dbReference type="Pfam" id="PF05636">
    <property type="entry name" value="HIGH_NTase1"/>
    <property type="match status" value="1"/>
</dbReference>
<keyword evidence="2" id="KW-0067">ATP-binding</keyword>
<dbReference type="Proteomes" id="UP000654279">
    <property type="component" value="Unassembled WGS sequence"/>
</dbReference>
<dbReference type="Gene3D" id="3.40.50.620">
    <property type="entry name" value="HUPs"/>
    <property type="match status" value="1"/>
</dbReference>
<dbReference type="GO" id="GO:0000049">
    <property type="term" value="F:tRNA binding"/>
    <property type="evidence" value="ECO:0007669"/>
    <property type="project" value="UniProtKB-KW"/>
</dbReference>
<organism evidence="4 5">
    <name type="scientific">Luoshenia tenuis</name>
    <dbReference type="NCBI Taxonomy" id="2763654"/>
    <lineage>
        <taxon>Bacteria</taxon>
        <taxon>Bacillati</taxon>
        <taxon>Bacillota</taxon>
        <taxon>Clostridia</taxon>
        <taxon>Christensenellales</taxon>
        <taxon>Christensenellaceae</taxon>
        <taxon>Luoshenia</taxon>
    </lineage>
</organism>
<comment type="subcellular location">
    <subcellularLocation>
        <location evidence="2">Cytoplasm</location>
    </subcellularLocation>
</comment>